<protein>
    <submittedName>
        <fullName evidence="1">Uncharacterized protein</fullName>
    </submittedName>
</protein>
<comment type="caution">
    <text evidence="1">The sequence shown here is derived from an EMBL/GenBank/DDBJ whole genome shotgun (WGS) entry which is preliminary data.</text>
</comment>
<evidence type="ECO:0000313" key="2">
    <source>
        <dbReference type="Proteomes" id="UP000499080"/>
    </source>
</evidence>
<dbReference type="Proteomes" id="UP000499080">
    <property type="component" value="Unassembled WGS sequence"/>
</dbReference>
<evidence type="ECO:0000313" key="1">
    <source>
        <dbReference type="EMBL" id="GBM56409.1"/>
    </source>
</evidence>
<accession>A0A4Y2GU79</accession>
<name>A0A4Y2GU79_ARAVE</name>
<reference evidence="1 2" key="1">
    <citation type="journal article" date="2019" name="Sci. Rep.">
        <title>Orb-weaving spider Araneus ventricosus genome elucidates the spidroin gene catalogue.</title>
        <authorList>
            <person name="Kono N."/>
            <person name="Nakamura H."/>
            <person name="Ohtoshi R."/>
            <person name="Moran D.A.P."/>
            <person name="Shinohara A."/>
            <person name="Yoshida Y."/>
            <person name="Fujiwara M."/>
            <person name="Mori M."/>
            <person name="Tomita M."/>
            <person name="Arakawa K."/>
        </authorList>
    </citation>
    <scope>NUCLEOTIDE SEQUENCE [LARGE SCALE GENOMIC DNA]</scope>
</reference>
<feature type="non-terminal residue" evidence="1">
    <location>
        <position position="41"/>
    </location>
</feature>
<keyword evidence="2" id="KW-1185">Reference proteome</keyword>
<dbReference type="AlphaFoldDB" id="A0A4Y2GU79"/>
<gene>
    <name evidence="1" type="ORF">AVEN_195947_1</name>
</gene>
<proteinExistence type="predicted"/>
<dbReference type="EMBL" id="BGPR01100504">
    <property type="protein sequence ID" value="GBM56409.1"/>
    <property type="molecule type" value="Genomic_DNA"/>
</dbReference>
<sequence>MPVIAVKVTQPQTIAVAPGEARIRLLIRLLFIPELVLPPAM</sequence>
<organism evidence="1 2">
    <name type="scientific">Araneus ventricosus</name>
    <name type="common">Orbweaver spider</name>
    <name type="synonym">Epeira ventricosa</name>
    <dbReference type="NCBI Taxonomy" id="182803"/>
    <lineage>
        <taxon>Eukaryota</taxon>
        <taxon>Metazoa</taxon>
        <taxon>Ecdysozoa</taxon>
        <taxon>Arthropoda</taxon>
        <taxon>Chelicerata</taxon>
        <taxon>Arachnida</taxon>
        <taxon>Araneae</taxon>
        <taxon>Araneomorphae</taxon>
        <taxon>Entelegynae</taxon>
        <taxon>Araneoidea</taxon>
        <taxon>Araneidae</taxon>
        <taxon>Araneus</taxon>
    </lineage>
</organism>